<dbReference type="EMBL" id="VLLF01000015">
    <property type="protein sequence ID" value="TWI79531.1"/>
    <property type="molecule type" value="Genomic_DNA"/>
</dbReference>
<proteinExistence type="predicted"/>
<evidence type="ECO:0000313" key="2">
    <source>
        <dbReference type="Proteomes" id="UP000320593"/>
    </source>
</evidence>
<sequence length="61" mass="6965">MAQIQTWCYSADLYERPMQGTSGDLKVFADVINGMEIFCMVDHELFGLIKSGVIVDRCFRD</sequence>
<accession>A0A562SE35</accession>
<organism evidence="1 2">
    <name type="scientific">Roseibium hamelinense</name>
    <dbReference type="NCBI Taxonomy" id="150831"/>
    <lineage>
        <taxon>Bacteria</taxon>
        <taxon>Pseudomonadati</taxon>
        <taxon>Pseudomonadota</taxon>
        <taxon>Alphaproteobacteria</taxon>
        <taxon>Hyphomicrobiales</taxon>
        <taxon>Stappiaceae</taxon>
        <taxon>Roseibium</taxon>
    </lineage>
</organism>
<gene>
    <name evidence="1" type="ORF">JM93_04370</name>
</gene>
<protein>
    <submittedName>
        <fullName evidence="1">Uncharacterized protein</fullName>
    </submittedName>
</protein>
<reference evidence="1 2" key="1">
    <citation type="submission" date="2019-07" db="EMBL/GenBank/DDBJ databases">
        <title>Genomic Encyclopedia of Archaeal and Bacterial Type Strains, Phase II (KMG-II): from individual species to whole genera.</title>
        <authorList>
            <person name="Goeker M."/>
        </authorList>
    </citation>
    <scope>NUCLEOTIDE SEQUENCE [LARGE SCALE GENOMIC DNA]</scope>
    <source>
        <strain evidence="1 2">ATCC BAA-252</strain>
    </source>
</reference>
<evidence type="ECO:0000313" key="1">
    <source>
        <dbReference type="EMBL" id="TWI79531.1"/>
    </source>
</evidence>
<keyword evidence="2" id="KW-1185">Reference proteome</keyword>
<dbReference type="RefSeq" id="WP_244455208.1">
    <property type="nucleotide sequence ID" value="NZ_VLLF01000015.1"/>
</dbReference>
<dbReference type="Proteomes" id="UP000320593">
    <property type="component" value="Unassembled WGS sequence"/>
</dbReference>
<name>A0A562SE35_9HYPH</name>
<dbReference type="AlphaFoldDB" id="A0A562SE35"/>
<comment type="caution">
    <text evidence="1">The sequence shown here is derived from an EMBL/GenBank/DDBJ whole genome shotgun (WGS) entry which is preliminary data.</text>
</comment>